<keyword evidence="1" id="KW-1133">Transmembrane helix</keyword>
<evidence type="ECO:0000313" key="2">
    <source>
        <dbReference type="EMBL" id="KXB90136.1"/>
    </source>
</evidence>
<evidence type="ECO:0000256" key="1">
    <source>
        <dbReference type="SAM" id="Phobius"/>
    </source>
</evidence>
<keyword evidence="1" id="KW-0812">Transmembrane</keyword>
<dbReference type="AlphaFoldDB" id="A0A134CD74"/>
<evidence type="ECO:0000313" key="3">
    <source>
        <dbReference type="Proteomes" id="UP000070160"/>
    </source>
</evidence>
<comment type="caution">
    <text evidence="2">The sequence shown here is derived from an EMBL/GenBank/DDBJ whole genome shotgun (WGS) entry which is preliminary data.</text>
</comment>
<name>A0A134CD74_9FIRM</name>
<sequence>MSWWRDIIRQSIFLCFFIVPIPIGAYTIHNGSSATVAVISYALLSLGIPFAYLSRPEAVFGRQEYTLSRNAFVGVWIIVVLLLSIIAWSQRSMWQTLPFWEWSTIGRDIVWIVVMYGGVVGMLIVTYLLSRRGKG</sequence>
<feature type="transmembrane region" description="Helical" evidence="1">
    <location>
        <begin position="12"/>
        <end position="28"/>
    </location>
</feature>
<organism evidence="2 3">
    <name type="scientific">Megasphaera hutchinsoni</name>
    <dbReference type="NCBI Taxonomy" id="1588748"/>
    <lineage>
        <taxon>Bacteria</taxon>
        <taxon>Bacillati</taxon>
        <taxon>Bacillota</taxon>
        <taxon>Negativicutes</taxon>
        <taxon>Veillonellales</taxon>
        <taxon>Veillonellaceae</taxon>
        <taxon>Megasphaera</taxon>
    </lineage>
</organism>
<protein>
    <submittedName>
        <fullName evidence="2">Uncharacterized protein</fullName>
    </submittedName>
</protein>
<feature type="transmembrane region" description="Helical" evidence="1">
    <location>
        <begin position="109"/>
        <end position="129"/>
    </location>
</feature>
<feature type="transmembrane region" description="Helical" evidence="1">
    <location>
        <begin position="66"/>
        <end position="89"/>
    </location>
</feature>
<reference evidence="3" key="1">
    <citation type="submission" date="2016-01" db="EMBL/GenBank/DDBJ databases">
        <authorList>
            <person name="Mitreva M."/>
            <person name="Pepin K.H."/>
            <person name="Mihindukulasuriya K.A."/>
            <person name="Fulton R."/>
            <person name="Fronick C."/>
            <person name="O'Laughlin M."/>
            <person name="Miner T."/>
            <person name="Herter B."/>
            <person name="Rosa B.A."/>
            <person name="Cordes M."/>
            <person name="Tomlinson C."/>
            <person name="Wollam A."/>
            <person name="Palsikar V.B."/>
            <person name="Mardis E.R."/>
            <person name="Wilson R.K."/>
        </authorList>
    </citation>
    <scope>NUCLEOTIDE SEQUENCE [LARGE SCALE GENOMIC DNA]</scope>
    <source>
        <strain evidence="3">KA00182</strain>
    </source>
</reference>
<dbReference type="EMBL" id="LSDT01000050">
    <property type="protein sequence ID" value="KXB90136.1"/>
    <property type="molecule type" value="Genomic_DNA"/>
</dbReference>
<dbReference type="RefSeq" id="WP_062486473.1">
    <property type="nucleotide sequence ID" value="NZ_KQ960955.1"/>
</dbReference>
<keyword evidence="1" id="KW-0472">Membrane</keyword>
<dbReference type="Proteomes" id="UP000070160">
    <property type="component" value="Unassembled WGS sequence"/>
</dbReference>
<keyword evidence="3" id="KW-1185">Reference proteome</keyword>
<gene>
    <name evidence="2" type="ORF">HMPREF3182_01449</name>
</gene>
<feature type="transmembrane region" description="Helical" evidence="1">
    <location>
        <begin position="34"/>
        <end position="54"/>
    </location>
</feature>
<proteinExistence type="predicted"/>
<accession>A0A134CD74</accession>